<feature type="domain" description="Fe2OG dioxygenase" evidence="2">
    <location>
        <begin position="130"/>
        <end position="246"/>
    </location>
</feature>
<dbReference type="Proteomes" id="UP001485043">
    <property type="component" value="Unassembled WGS sequence"/>
</dbReference>
<gene>
    <name evidence="3" type="ORF">WJX84_000300</name>
</gene>
<dbReference type="GO" id="GO:0046872">
    <property type="term" value="F:metal ion binding"/>
    <property type="evidence" value="ECO:0007669"/>
    <property type="project" value="UniProtKB-KW"/>
</dbReference>
<evidence type="ECO:0000313" key="4">
    <source>
        <dbReference type="Proteomes" id="UP001485043"/>
    </source>
</evidence>
<dbReference type="PROSITE" id="PS51471">
    <property type="entry name" value="FE2OG_OXY"/>
    <property type="match status" value="1"/>
</dbReference>
<dbReference type="SUPFAM" id="SSF51197">
    <property type="entry name" value="Clavaminate synthase-like"/>
    <property type="match status" value="1"/>
</dbReference>
<keyword evidence="1" id="KW-0408">Iron</keyword>
<reference evidence="3 4" key="1">
    <citation type="journal article" date="2024" name="Nat. Commun.">
        <title>Phylogenomics reveals the evolutionary origins of lichenization in chlorophyte algae.</title>
        <authorList>
            <person name="Puginier C."/>
            <person name="Libourel C."/>
            <person name="Otte J."/>
            <person name="Skaloud P."/>
            <person name="Haon M."/>
            <person name="Grisel S."/>
            <person name="Petersen M."/>
            <person name="Berrin J.G."/>
            <person name="Delaux P.M."/>
            <person name="Dal Grande F."/>
            <person name="Keller J."/>
        </authorList>
    </citation>
    <scope>NUCLEOTIDE SEQUENCE [LARGE SCALE GENOMIC DNA]</scope>
    <source>
        <strain evidence="3 4">SAG 2523</strain>
    </source>
</reference>
<keyword evidence="1" id="KW-0560">Oxidoreductase</keyword>
<protein>
    <recommendedName>
        <fullName evidence="2">Fe2OG dioxygenase domain-containing protein</fullName>
    </recommendedName>
</protein>
<comment type="similarity">
    <text evidence="1">Belongs to the iron/ascorbate-dependent oxidoreductase family.</text>
</comment>
<comment type="caution">
    <text evidence="3">The sequence shown here is derived from an EMBL/GenBank/DDBJ whole genome shotgun (WGS) entry which is preliminary data.</text>
</comment>
<dbReference type="InterPro" id="IPR005123">
    <property type="entry name" value="Oxoglu/Fe-dep_dioxygenase_dom"/>
</dbReference>
<sequence>MQYMGYTKPDPNKLNDTKEGFYFAAEVNTMPQWFNIWPDEAGDSNASLLSSRAPRNFKKDLTEFQKAMVNCNTLLMKLIDRALRTKRPILDPDEGDALAKATSQHLHIADTKSVAEIDARTPLAECICDGLHSARLLCYKNVPQSKGTCVTTAHTDWGFLTFLYSDQPGLQVMGPSCPSVSANQQISLEPTPTKSSWIKPDTEKARLIVMVGDMLERYTNGTYKACKHRIISHGSLRHSLVFFSEPAPSLRVQPHARFGSPPTSLVSPTYGESIMAKVNAKRERKLLGGSFSQCSTAVRT</sequence>
<proteinExistence type="inferred from homology"/>
<dbReference type="Pfam" id="PF03171">
    <property type="entry name" value="2OG-FeII_Oxy"/>
    <property type="match status" value="1"/>
</dbReference>
<dbReference type="AlphaFoldDB" id="A0AAW1TGH0"/>
<dbReference type="GO" id="GO:0016491">
    <property type="term" value="F:oxidoreductase activity"/>
    <property type="evidence" value="ECO:0007669"/>
    <property type="project" value="UniProtKB-KW"/>
</dbReference>
<dbReference type="Gene3D" id="2.60.120.330">
    <property type="entry name" value="B-lactam Antibiotic, Isopenicillin N Synthase, Chain"/>
    <property type="match status" value="1"/>
</dbReference>
<dbReference type="PANTHER" id="PTHR47990">
    <property type="entry name" value="2-OXOGLUTARATE (2OG) AND FE(II)-DEPENDENT OXYGENASE SUPERFAMILY PROTEIN-RELATED"/>
    <property type="match status" value="1"/>
</dbReference>
<evidence type="ECO:0000313" key="3">
    <source>
        <dbReference type="EMBL" id="KAK9868976.1"/>
    </source>
</evidence>
<dbReference type="InterPro" id="IPR027443">
    <property type="entry name" value="IPNS-like_sf"/>
</dbReference>
<evidence type="ECO:0000256" key="1">
    <source>
        <dbReference type="RuleBase" id="RU003682"/>
    </source>
</evidence>
<organism evidence="3 4">
    <name type="scientific">Apatococcus fuscideae</name>
    <dbReference type="NCBI Taxonomy" id="2026836"/>
    <lineage>
        <taxon>Eukaryota</taxon>
        <taxon>Viridiplantae</taxon>
        <taxon>Chlorophyta</taxon>
        <taxon>core chlorophytes</taxon>
        <taxon>Trebouxiophyceae</taxon>
        <taxon>Chlorellales</taxon>
        <taxon>Chlorellaceae</taxon>
        <taxon>Apatococcus</taxon>
    </lineage>
</organism>
<evidence type="ECO:0000259" key="2">
    <source>
        <dbReference type="PROSITE" id="PS51471"/>
    </source>
</evidence>
<dbReference type="EMBL" id="JALJOV010000003">
    <property type="protein sequence ID" value="KAK9868976.1"/>
    <property type="molecule type" value="Genomic_DNA"/>
</dbReference>
<keyword evidence="1" id="KW-0479">Metal-binding</keyword>
<name>A0AAW1TGH0_9CHLO</name>
<dbReference type="InterPro" id="IPR044861">
    <property type="entry name" value="IPNS-like_FE2OG_OXY"/>
</dbReference>
<keyword evidence="4" id="KW-1185">Reference proteome</keyword>
<dbReference type="InterPro" id="IPR050231">
    <property type="entry name" value="Iron_ascorbate_oxido_reductase"/>
</dbReference>
<accession>A0AAW1TGH0</accession>